<evidence type="ECO:0000313" key="10">
    <source>
        <dbReference type="EMBL" id="QCT70978.1"/>
    </source>
</evidence>
<gene>
    <name evidence="10" type="ORF">CPZ25_006435</name>
</gene>
<keyword evidence="6" id="KW-0175">Coiled coil</keyword>
<feature type="transmembrane region" description="Helical" evidence="8">
    <location>
        <begin position="20"/>
        <end position="40"/>
    </location>
</feature>
<dbReference type="Gene3D" id="1.10.287.1490">
    <property type="match status" value="1"/>
</dbReference>
<feature type="transmembrane region" description="Helical" evidence="8">
    <location>
        <begin position="1075"/>
        <end position="1094"/>
    </location>
</feature>
<organism evidence="10 11">
    <name type="scientific">Eubacterium maltosivorans</name>
    <dbReference type="NCBI Taxonomy" id="2041044"/>
    <lineage>
        <taxon>Bacteria</taxon>
        <taxon>Bacillati</taxon>
        <taxon>Bacillota</taxon>
        <taxon>Clostridia</taxon>
        <taxon>Eubacteriales</taxon>
        <taxon>Eubacteriaceae</taxon>
        <taxon>Eubacterium</taxon>
    </lineage>
</organism>
<keyword evidence="4 8" id="KW-1133">Transmembrane helix</keyword>
<feature type="transmembrane region" description="Helical" evidence="8">
    <location>
        <begin position="677"/>
        <end position="698"/>
    </location>
</feature>
<name>A0A4P9C674_EUBML</name>
<evidence type="ECO:0000259" key="9">
    <source>
        <dbReference type="Pfam" id="PF02687"/>
    </source>
</evidence>
<evidence type="ECO:0000256" key="3">
    <source>
        <dbReference type="ARBA" id="ARBA00022692"/>
    </source>
</evidence>
<evidence type="ECO:0000256" key="5">
    <source>
        <dbReference type="ARBA" id="ARBA00023136"/>
    </source>
</evidence>
<reference evidence="10 11" key="1">
    <citation type="submission" date="2018-05" db="EMBL/GenBank/DDBJ databases">
        <title>Genome comparison of Eubacterium sp.</title>
        <authorList>
            <person name="Feng Y."/>
            <person name="Sanchez-Andrea I."/>
            <person name="Stams A.J.M."/>
            <person name="De Vos W.M."/>
        </authorList>
    </citation>
    <scope>NUCLEOTIDE SEQUENCE [LARGE SCALE GENOMIC DNA]</scope>
    <source>
        <strain evidence="10 11">YI</strain>
    </source>
</reference>
<feature type="transmembrane region" description="Helical" evidence="8">
    <location>
        <begin position="726"/>
        <end position="752"/>
    </location>
</feature>
<dbReference type="KEGG" id="emt:CPZ25_006435"/>
<feature type="region of interest" description="Disordered" evidence="7">
    <location>
        <begin position="604"/>
        <end position="629"/>
    </location>
</feature>
<accession>A0A4P9C674</accession>
<evidence type="ECO:0000256" key="4">
    <source>
        <dbReference type="ARBA" id="ARBA00022989"/>
    </source>
</evidence>
<feature type="coiled-coil region" evidence="6">
    <location>
        <begin position="290"/>
        <end position="427"/>
    </location>
</feature>
<dbReference type="InterPro" id="IPR003838">
    <property type="entry name" value="ABC3_permease_C"/>
</dbReference>
<dbReference type="InterPro" id="IPR038766">
    <property type="entry name" value="Membrane_comp_ABC_pdt"/>
</dbReference>
<comment type="subcellular location">
    <subcellularLocation>
        <location evidence="1">Cell membrane</location>
        <topology evidence="1">Multi-pass membrane protein</topology>
    </subcellularLocation>
</comment>
<feature type="coiled-coil region" evidence="6">
    <location>
        <begin position="512"/>
        <end position="564"/>
    </location>
</feature>
<evidence type="ECO:0000256" key="6">
    <source>
        <dbReference type="SAM" id="Coils"/>
    </source>
</evidence>
<proteinExistence type="predicted"/>
<feature type="transmembrane region" description="Helical" evidence="8">
    <location>
        <begin position="1166"/>
        <end position="1186"/>
    </location>
</feature>
<dbReference type="AlphaFoldDB" id="A0A4P9C674"/>
<keyword evidence="11" id="KW-1185">Reference proteome</keyword>
<protein>
    <submittedName>
        <fullName evidence="10">ABC transporter permease</fullName>
    </submittedName>
</protein>
<feature type="transmembrane region" description="Helical" evidence="8">
    <location>
        <begin position="847"/>
        <end position="867"/>
    </location>
</feature>
<evidence type="ECO:0000256" key="1">
    <source>
        <dbReference type="ARBA" id="ARBA00004651"/>
    </source>
</evidence>
<dbReference type="RefSeq" id="WP_096919997.1">
    <property type="nucleotide sequence ID" value="NZ_CP029487.1"/>
</dbReference>
<dbReference type="Pfam" id="PF02687">
    <property type="entry name" value="FtsX"/>
    <property type="match status" value="2"/>
</dbReference>
<evidence type="ECO:0000256" key="2">
    <source>
        <dbReference type="ARBA" id="ARBA00022475"/>
    </source>
</evidence>
<dbReference type="EMBL" id="CP029487">
    <property type="protein sequence ID" value="QCT70978.1"/>
    <property type="molecule type" value="Genomic_DNA"/>
</dbReference>
<evidence type="ECO:0000313" key="11">
    <source>
        <dbReference type="Proteomes" id="UP000218387"/>
    </source>
</evidence>
<keyword evidence="3 8" id="KW-0812">Transmembrane</keyword>
<feature type="domain" description="ABC3 transporter permease C-terminal" evidence="9">
    <location>
        <begin position="1078"/>
        <end position="1182"/>
    </location>
</feature>
<evidence type="ECO:0000256" key="8">
    <source>
        <dbReference type="SAM" id="Phobius"/>
    </source>
</evidence>
<sequence>MKNAFLKDIWRTIQRSRKRFFSILMITALGVTMLTGLKAACDDLRYSADRFFDTQNLYDISVMSTLGLTDEDVAALSQLEGVETAEGAYSETVYTQVDDKRQNAEVKVLSAKGMNEPYLLEGVLPQKADEIAVTQKYMKETGKTLGDTLTIEEDLVPAEPKDNAGDTDEWAADFEDETENPAFANTTYKITGVVLDPMDISNNEGASAFRSASTTDFTFFVTPGAVDSGIFTAVYLTLTDSRGLICYSDAYKDSVQQIIQTIESEIKTDREQARTQSVSSEAADKIADAEQKMNAQFSEAETKFDDAEKELAHGRQKLEDGLRELENGARELADQEQTANAQFEDARQKINDGYAELMANAARLEDSSALLDEGETQLRKGRELLAQKQAEVNTQLQSARALLDQEQAKLEAAQSDLNAQAEALSAQFGPAWPSGQWDAWLGAPAESVADAQAAFMAAFTPVLDGAVQAIDAQIAALDPDDPDDAARLAALQAQKAQLQNLPEAIPRLAGGLRQLSEGRLSLDENRTKLEQQQREADTQFKSTAETLEANAAQLAAARAQLTEGRTQLQNGQSLLDASASELTTQEANARRRLAEGRQTLESGRQELANGQTELNEGQAELTEKRQEYEDTKARAEQKLEDARTELADIDTAKWYVQDRSALGGYASIESDAGSIEAVGTAFPIVFLVVAVLISLTTITRMVEEERGLIGTYKALGYRDAAIYSKYLLYALAACLAGGILGDICGFILLPKFVFTIFQMLYMLPEYLFRFNLLYGLGGVLLFTVSISGAAAIACRTELIHMPAVLMCPKAPRGGSRVLLERIPAIWNRLSFLNKVTMRNLFRYKKRLFMTVAGIMGCTALVLCGFAIKNSVNDLMPKQYEHIYQYDLMAVTSAKDNTEVMEHLSGDDNIADYVNILTGNVKLKKTAEGKEEKVQLIVVPDGHSLEGYIHLENTDGFADSLPDSGVLITENVSRMLGLGAGDTLFIQDDQLVQKESTVSGIVRNYLGNAVYMRQNIYEAMFGTYEPNAALAHLSDACADQKAYADTLGRQDKMLSVTSTAELKESFSSAFSLVNSVVYLITAMAAGLAFIVLFSLSSTNISERTRELASMKVLGFYDKEVHLYVNKETLILTLIGILFGLPVGRALGGSLTYVLNMPSVHFAVYVEPVSYAITALISFSFALIVNLMTNRTLDHIDMIDSLKSVE</sequence>
<dbReference type="GO" id="GO:0005886">
    <property type="term" value="C:plasma membrane"/>
    <property type="evidence" value="ECO:0007669"/>
    <property type="project" value="UniProtKB-SubCell"/>
</dbReference>
<keyword evidence="2" id="KW-1003">Cell membrane</keyword>
<feature type="transmembrane region" description="Helical" evidence="8">
    <location>
        <begin position="772"/>
        <end position="793"/>
    </location>
</feature>
<feature type="transmembrane region" description="Helical" evidence="8">
    <location>
        <begin position="1127"/>
        <end position="1146"/>
    </location>
</feature>
<dbReference type="PANTHER" id="PTHR30287:SF1">
    <property type="entry name" value="INNER MEMBRANE PROTEIN"/>
    <property type="match status" value="1"/>
</dbReference>
<keyword evidence="5 8" id="KW-0472">Membrane</keyword>
<dbReference type="PANTHER" id="PTHR30287">
    <property type="entry name" value="MEMBRANE COMPONENT OF PREDICTED ABC SUPERFAMILY METABOLITE UPTAKE TRANSPORTER"/>
    <property type="match status" value="1"/>
</dbReference>
<evidence type="ECO:0000256" key="7">
    <source>
        <dbReference type="SAM" id="MobiDB-lite"/>
    </source>
</evidence>
<dbReference type="Proteomes" id="UP000218387">
    <property type="component" value="Chromosome"/>
</dbReference>
<feature type="domain" description="ABC3 transporter permease C-terminal" evidence="9">
    <location>
        <begin position="681"/>
        <end position="793"/>
    </location>
</feature>